<gene>
    <name evidence="3" type="ORF">EDC17_10692</name>
</gene>
<sequence length="679" mass="81606">MQINNPDLNSFTIKRLFTNGDVYIIPVYQRNYEWGKEQIEQLLMDIKDYFSEEREKNYYIGTLIVDKLSNRQNQYETIDGQQRLTTLNILCCAMKELQIDITDAFSQPIIRFESRKNADETIRYIYENGSKEEPKFLKYNVGIFDGIKYAVEILKKIKNELQYEFEAFIRYFLEKVHILRVQVPEDTDMNHYFEIMNSRGEQLEKHEILKARLMKELNVAENSFYLRKQLNYIWEACADMFTNIQLHFSKEYRGNLFGKNWYHFTPKNQEELFNISFFNEGNESEGKRDAIIFTEILDEQKSINDILHEMYDSLLINESEGEQFQPIISFENFLLHVLKIQETDLDINLDDKRLLLFFDKALEYKVDKVLFVKTFAYNLLRVRFLLDQYIVRRKYTNGTDYWSLQCIKFYKKNDTRETDSYSYVNTFSEDTDTEQLIKILSMFHVSTPTQIYKYWLLASLYYLNENMMFDDEKNDKPIHISSMQYADFLENTAKCFMLYRFLTIDKPQDYNDIIFNTKKLPEIEPFEFEDKLSYGNIENNLVFNYTDYLLWKNDPVTFKEYEFSFRSSVEHYYPQYPITGEFLDTTLKKDNNNILNSKRDLPLDLLNCYGNLCLISHNNNSRLSNHMPKAKKDYYIQAKTKDSIKQFVMMDEDRFPSWGADEIFEHHNHMIQLLNDNLF</sequence>
<protein>
    <submittedName>
        <fullName evidence="3">Uncharacterized protein with ParB-like and HNH nuclease domain</fullName>
    </submittedName>
</protein>
<accession>A0A4R3VNB2</accession>
<feature type="domain" description="GmrSD restriction endonucleases C-terminal" evidence="2">
    <location>
        <begin position="545"/>
        <end position="672"/>
    </location>
</feature>
<feature type="domain" description="GmrSD restriction endonucleases N-terminal" evidence="1">
    <location>
        <begin position="13"/>
        <end position="214"/>
    </location>
</feature>
<dbReference type="AlphaFoldDB" id="A0A4R3VNB2"/>
<dbReference type="RefSeq" id="WP_132779132.1">
    <property type="nucleotide sequence ID" value="NZ_SMBZ01000069.1"/>
</dbReference>
<dbReference type="EMBL" id="SMBZ01000069">
    <property type="protein sequence ID" value="TCV05723.1"/>
    <property type="molecule type" value="Genomic_DNA"/>
</dbReference>
<dbReference type="Pfam" id="PF07510">
    <property type="entry name" value="GmrSD_C"/>
    <property type="match status" value="1"/>
</dbReference>
<dbReference type="InterPro" id="IPR004919">
    <property type="entry name" value="GmrSD_N"/>
</dbReference>
<dbReference type="Proteomes" id="UP000295197">
    <property type="component" value="Unassembled WGS sequence"/>
</dbReference>
<reference evidence="3 4" key="1">
    <citation type="submission" date="2019-03" db="EMBL/GenBank/DDBJ databases">
        <title>Genomic Encyclopedia of Type Strains, Phase IV (KMG-IV): sequencing the most valuable type-strain genomes for metagenomic binning, comparative biology and taxonomic classification.</title>
        <authorList>
            <person name="Goeker M."/>
        </authorList>
    </citation>
    <scope>NUCLEOTIDE SEQUENCE [LARGE SCALE GENOMIC DNA]</scope>
    <source>
        <strain evidence="3 4">DSM 22362</strain>
    </source>
</reference>
<evidence type="ECO:0000259" key="1">
    <source>
        <dbReference type="Pfam" id="PF03235"/>
    </source>
</evidence>
<organism evidence="3 4">
    <name type="scientific">Sphingobacterium alimentarium</name>
    <dbReference type="NCBI Taxonomy" id="797292"/>
    <lineage>
        <taxon>Bacteria</taxon>
        <taxon>Pseudomonadati</taxon>
        <taxon>Bacteroidota</taxon>
        <taxon>Sphingobacteriia</taxon>
        <taxon>Sphingobacteriales</taxon>
        <taxon>Sphingobacteriaceae</taxon>
        <taxon>Sphingobacterium</taxon>
    </lineage>
</organism>
<comment type="caution">
    <text evidence="3">The sequence shown here is derived from an EMBL/GenBank/DDBJ whole genome shotgun (WGS) entry which is preliminary data.</text>
</comment>
<evidence type="ECO:0000313" key="3">
    <source>
        <dbReference type="EMBL" id="TCV05723.1"/>
    </source>
</evidence>
<dbReference type="PANTHER" id="PTHR35149:SF2">
    <property type="entry name" value="DUF262 DOMAIN-CONTAINING PROTEIN"/>
    <property type="match status" value="1"/>
</dbReference>
<evidence type="ECO:0000313" key="4">
    <source>
        <dbReference type="Proteomes" id="UP000295197"/>
    </source>
</evidence>
<dbReference type="PANTHER" id="PTHR35149">
    <property type="entry name" value="SLL5132 PROTEIN"/>
    <property type="match status" value="1"/>
</dbReference>
<keyword evidence="4" id="KW-1185">Reference proteome</keyword>
<dbReference type="Pfam" id="PF03235">
    <property type="entry name" value="GmrSD_N"/>
    <property type="match status" value="1"/>
</dbReference>
<evidence type="ECO:0000259" key="2">
    <source>
        <dbReference type="Pfam" id="PF07510"/>
    </source>
</evidence>
<proteinExistence type="predicted"/>
<name>A0A4R3VNB2_9SPHI</name>
<dbReference type="InterPro" id="IPR011089">
    <property type="entry name" value="GmrSD_C"/>
</dbReference>
<dbReference type="OrthoDB" id="703652at2"/>